<keyword evidence="7" id="KW-1185">Reference proteome</keyword>
<keyword evidence="1" id="KW-0805">Transcription regulation</keyword>
<dbReference type="RefSeq" id="WP_168543823.1">
    <property type="nucleotide sequence ID" value="NZ_JAAWWP010000038.1"/>
</dbReference>
<dbReference type="InterPro" id="IPR041478">
    <property type="entry name" value="TetR_C_27"/>
</dbReference>
<dbReference type="SUPFAM" id="SSF48498">
    <property type="entry name" value="Tetracyclin repressor-like, C-terminal domain"/>
    <property type="match status" value="1"/>
</dbReference>
<keyword evidence="2 4" id="KW-0238">DNA-binding</keyword>
<dbReference type="Proteomes" id="UP000772196">
    <property type="component" value="Unassembled WGS sequence"/>
</dbReference>
<keyword evidence="3" id="KW-0804">Transcription</keyword>
<evidence type="ECO:0000259" key="5">
    <source>
        <dbReference type="PROSITE" id="PS50977"/>
    </source>
</evidence>
<evidence type="ECO:0000256" key="4">
    <source>
        <dbReference type="PROSITE-ProRule" id="PRU00335"/>
    </source>
</evidence>
<evidence type="ECO:0000313" key="7">
    <source>
        <dbReference type="Proteomes" id="UP000772196"/>
    </source>
</evidence>
<reference evidence="6 7" key="1">
    <citation type="submission" date="2020-04" db="EMBL/GenBank/DDBJ databases">
        <title>Phylogenetic Diversity and Antibacterial Activity against Ralstonia solanacearum of Endophytic Actinomycete Isolated from Moss.</title>
        <authorList>
            <person name="Zhuang X."/>
        </authorList>
    </citation>
    <scope>NUCLEOTIDE SEQUENCE [LARGE SCALE GENOMIC DNA]</scope>
    <source>
        <strain evidence="6 7">LD120</strain>
    </source>
</reference>
<evidence type="ECO:0000256" key="3">
    <source>
        <dbReference type="ARBA" id="ARBA00023163"/>
    </source>
</evidence>
<dbReference type="InterPro" id="IPR050109">
    <property type="entry name" value="HTH-type_TetR-like_transc_reg"/>
</dbReference>
<evidence type="ECO:0000313" key="6">
    <source>
        <dbReference type="EMBL" id="NKI45506.1"/>
    </source>
</evidence>
<dbReference type="InterPro" id="IPR009057">
    <property type="entry name" value="Homeodomain-like_sf"/>
</dbReference>
<feature type="DNA-binding region" description="H-T-H motif" evidence="4">
    <location>
        <begin position="29"/>
        <end position="48"/>
    </location>
</feature>
<dbReference type="SUPFAM" id="SSF46689">
    <property type="entry name" value="Homeodomain-like"/>
    <property type="match status" value="1"/>
</dbReference>
<dbReference type="Pfam" id="PF00440">
    <property type="entry name" value="TetR_N"/>
    <property type="match status" value="1"/>
</dbReference>
<sequence>MTKPAALTAERILQETEEVLRTHGASRATVMDVARALGVSHGTVYRHFRTKAELREAVTRRWLKNASGALVLIVQEGGESAPDKLRRWLSALFAAKRRKAGEDPQLFATYEGLLGEHSQVVEEHIGELVGQIEEILEQGVARGEFRYPHPDPSISARAVFDATAPFHDPKHAAGWHRSGIETEFSAVLDLVLLGVTVPS</sequence>
<dbReference type="Pfam" id="PF17935">
    <property type="entry name" value="TetR_C_27"/>
    <property type="match status" value="1"/>
</dbReference>
<proteinExistence type="predicted"/>
<dbReference type="PANTHER" id="PTHR30055:SF151">
    <property type="entry name" value="TRANSCRIPTIONAL REGULATORY PROTEIN"/>
    <property type="match status" value="1"/>
</dbReference>
<comment type="caution">
    <text evidence="6">The sequence shown here is derived from an EMBL/GenBank/DDBJ whole genome shotgun (WGS) entry which is preliminary data.</text>
</comment>
<accession>A0ABX1HAS8</accession>
<dbReference type="Gene3D" id="1.10.357.10">
    <property type="entry name" value="Tetracycline Repressor, domain 2"/>
    <property type="match status" value="1"/>
</dbReference>
<dbReference type="PRINTS" id="PR00455">
    <property type="entry name" value="HTHTETR"/>
</dbReference>
<protein>
    <submittedName>
        <fullName evidence="6">TetR/AcrR family transcriptional regulator</fullName>
    </submittedName>
</protein>
<name>A0ABX1HAS8_9ACTN</name>
<dbReference type="EMBL" id="JAAWWP010000038">
    <property type="protein sequence ID" value="NKI45506.1"/>
    <property type="molecule type" value="Genomic_DNA"/>
</dbReference>
<feature type="domain" description="HTH tetR-type" evidence="5">
    <location>
        <begin position="6"/>
        <end position="66"/>
    </location>
</feature>
<dbReference type="InterPro" id="IPR036271">
    <property type="entry name" value="Tet_transcr_reg_TetR-rel_C_sf"/>
</dbReference>
<organism evidence="6 7">
    <name type="scientific">Streptomyces physcomitrii</name>
    <dbReference type="NCBI Taxonomy" id="2724184"/>
    <lineage>
        <taxon>Bacteria</taxon>
        <taxon>Bacillati</taxon>
        <taxon>Actinomycetota</taxon>
        <taxon>Actinomycetes</taxon>
        <taxon>Kitasatosporales</taxon>
        <taxon>Streptomycetaceae</taxon>
        <taxon>Streptomyces</taxon>
    </lineage>
</organism>
<dbReference type="PANTHER" id="PTHR30055">
    <property type="entry name" value="HTH-TYPE TRANSCRIPTIONAL REGULATOR RUTR"/>
    <property type="match status" value="1"/>
</dbReference>
<dbReference type="PROSITE" id="PS50977">
    <property type="entry name" value="HTH_TETR_2"/>
    <property type="match status" value="1"/>
</dbReference>
<dbReference type="InterPro" id="IPR001647">
    <property type="entry name" value="HTH_TetR"/>
</dbReference>
<gene>
    <name evidence="6" type="ORF">HFV08_30625</name>
</gene>
<evidence type="ECO:0000256" key="1">
    <source>
        <dbReference type="ARBA" id="ARBA00023015"/>
    </source>
</evidence>
<evidence type="ECO:0000256" key="2">
    <source>
        <dbReference type="ARBA" id="ARBA00023125"/>
    </source>
</evidence>